<dbReference type="EMBL" id="AGCM01000173">
    <property type="protein sequence ID" value="EHM50790.1"/>
    <property type="molecule type" value="Genomic_DNA"/>
</dbReference>
<evidence type="ECO:0000313" key="4">
    <source>
        <dbReference type="Proteomes" id="UP000004750"/>
    </source>
</evidence>
<keyword evidence="2" id="KW-0472">Membrane</keyword>
<proteinExistence type="predicted"/>
<dbReference type="Proteomes" id="UP000004750">
    <property type="component" value="Unassembled WGS sequence"/>
</dbReference>
<gene>
    <name evidence="3" type="ORF">HMPREF9080_02736</name>
</gene>
<accession>G9ZIW9</accession>
<evidence type="ECO:0000256" key="1">
    <source>
        <dbReference type="SAM" id="MobiDB-lite"/>
    </source>
</evidence>
<dbReference type="AlphaFoldDB" id="G9ZIW9"/>
<dbReference type="HOGENOM" id="CLU_1265046_0_0_6"/>
<evidence type="ECO:0000313" key="3">
    <source>
        <dbReference type="EMBL" id="EHM50790.1"/>
    </source>
</evidence>
<name>G9ZIW9_9GAMM</name>
<reference evidence="3 4" key="1">
    <citation type="submission" date="2011-08" db="EMBL/GenBank/DDBJ databases">
        <authorList>
            <person name="Weinstock G."/>
            <person name="Sodergren E."/>
            <person name="Clifton S."/>
            <person name="Fulton L."/>
            <person name="Fulton B."/>
            <person name="Courtney L."/>
            <person name="Fronick C."/>
            <person name="Harrison M."/>
            <person name="Strong C."/>
            <person name="Farmer C."/>
            <person name="Delahaunty K."/>
            <person name="Markovic C."/>
            <person name="Hall O."/>
            <person name="Minx P."/>
            <person name="Tomlinson C."/>
            <person name="Mitreva M."/>
            <person name="Hou S."/>
            <person name="Chen J."/>
            <person name="Wollam A."/>
            <person name="Pepin K.H."/>
            <person name="Johnson M."/>
            <person name="Bhonagiri V."/>
            <person name="Zhang X."/>
            <person name="Suruliraj S."/>
            <person name="Warren W."/>
            <person name="Chinwalla A."/>
            <person name="Mardis E.R."/>
            <person name="Wilson R.K."/>
        </authorList>
    </citation>
    <scope>NUCLEOTIDE SEQUENCE [LARGE SCALE GENOMIC DNA]</scope>
    <source>
        <strain evidence="3 4">F0432</strain>
    </source>
</reference>
<feature type="transmembrane region" description="Helical" evidence="2">
    <location>
        <begin position="115"/>
        <end position="132"/>
    </location>
</feature>
<feature type="region of interest" description="Disordered" evidence="1">
    <location>
        <begin position="1"/>
        <end position="20"/>
    </location>
</feature>
<sequence>MNTSIFHQFTHGATDSNLSPDNETVRVERFERRARMRSLYRDAWLASSELDSIRQLVLDGEVDWARQRLFDYYRVVRSKRRNSRIIFTLLLTLSTVATAVFIRAMDTGPETVTELYNSLFTATLLLTAFYRMHMTGNALVTHASPRGEHQDLWGKVYELGTVLDMPGVVQALLPRVVLESYRHITQVTAWRQPLVPRHGEALKIAEHWREDDTLNQGR</sequence>
<feature type="transmembrane region" description="Helical" evidence="2">
    <location>
        <begin position="85"/>
        <end position="103"/>
    </location>
</feature>
<dbReference type="RefSeq" id="WP_006986722.1">
    <property type="nucleotide sequence ID" value="NZ_JH417965.1"/>
</dbReference>
<keyword evidence="2" id="KW-0812">Transmembrane</keyword>
<evidence type="ECO:0000256" key="2">
    <source>
        <dbReference type="SAM" id="Phobius"/>
    </source>
</evidence>
<protein>
    <submittedName>
        <fullName evidence="3">Uncharacterized protein</fullName>
    </submittedName>
</protein>
<comment type="caution">
    <text evidence="3">The sequence shown here is derived from an EMBL/GenBank/DDBJ whole genome shotgun (WGS) entry which is preliminary data.</text>
</comment>
<organism evidence="3 4">
    <name type="scientific">Cardiobacterium valvarum F0432</name>
    <dbReference type="NCBI Taxonomy" id="797473"/>
    <lineage>
        <taxon>Bacteria</taxon>
        <taxon>Pseudomonadati</taxon>
        <taxon>Pseudomonadota</taxon>
        <taxon>Gammaproteobacteria</taxon>
        <taxon>Cardiobacteriales</taxon>
        <taxon>Cardiobacteriaceae</taxon>
        <taxon>Cardiobacterium</taxon>
    </lineage>
</organism>
<keyword evidence="2" id="KW-1133">Transmembrane helix</keyword>